<dbReference type="EMBL" id="CAJOAY010000092">
    <property type="protein sequence ID" value="CAF3532065.1"/>
    <property type="molecule type" value="Genomic_DNA"/>
</dbReference>
<sequence length="88" mass="10741">MKSTTIFLYFLLILFVQIEQQQAIPTFLLSLEDFQKYPPAWYETVNENEERQENDPLTHYYKRFFNDLSVPHRQRRFGNTKYGRSLTE</sequence>
<proteinExistence type="predicted"/>
<dbReference type="AlphaFoldDB" id="A0A813R0Q0"/>
<evidence type="ECO:0000313" key="3">
    <source>
        <dbReference type="EMBL" id="CAF3532065.1"/>
    </source>
</evidence>
<reference evidence="2" key="1">
    <citation type="submission" date="2021-02" db="EMBL/GenBank/DDBJ databases">
        <authorList>
            <person name="Nowell W R."/>
        </authorList>
    </citation>
    <scope>NUCLEOTIDE SEQUENCE</scope>
</reference>
<feature type="signal peptide" evidence="1">
    <location>
        <begin position="1"/>
        <end position="23"/>
    </location>
</feature>
<gene>
    <name evidence="3" type="ORF">OKA104_LOCUS3157</name>
    <name evidence="2" type="ORF">VCS650_LOCUS2640</name>
</gene>
<evidence type="ECO:0000256" key="1">
    <source>
        <dbReference type="SAM" id="SignalP"/>
    </source>
</evidence>
<dbReference type="OrthoDB" id="10010696at2759"/>
<name>A0A813R0Q0_9BILA</name>
<comment type="caution">
    <text evidence="2">The sequence shown here is derived from an EMBL/GenBank/DDBJ whole genome shotgun (WGS) entry which is preliminary data.</text>
</comment>
<evidence type="ECO:0000313" key="2">
    <source>
        <dbReference type="EMBL" id="CAF0775813.1"/>
    </source>
</evidence>
<keyword evidence="1" id="KW-0732">Signal</keyword>
<evidence type="ECO:0000313" key="4">
    <source>
        <dbReference type="Proteomes" id="UP000663891"/>
    </source>
</evidence>
<organism evidence="2 4">
    <name type="scientific">Adineta steineri</name>
    <dbReference type="NCBI Taxonomy" id="433720"/>
    <lineage>
        <taxon>Eukaryota</taxon>
        <taxon>Metazoa</taxon>
        <taxon>Spiralia</taxon>
        <taxon>Gnathifera</taxon>
        <taxon>Rotifera</taxon>
        <taxon>Eurotatoria</taxon>
        <taxon>Bdelloidea</taxon>
        <taxon>Adinetida</taxon>
        <taxon>Adinetidae</taxon>
        <taxon>Adineta</taxon>
    </lineage>
</organism>
<protein>
    <submittedName>
        <fullName evidence="2">Uncharacterized protein</fullName>
    </submittedName>
</protein>
<dbReference type="Proteomes" id="UP000663881">
    <property type="component" value="Unassembled WGS sequence"/>
</dbReference>
<accession>A0A813R0Q0</accession>
<feature type="chain" id="PRO_5035597581" evidence="1">
    <location>
        <begin position="24"/>
        <end position="88"/>
    </location>
</feature>
<dbReference type="EMBL" id="CAJNON010000013">
    <property type="protein sequence ID" value="CAF0775813.1"/>
    <property type="molecule type" value="Genomic_DNA"/>
</dbReference>
<dbReference type="Proteomes" id="UP000663891">
    <property type="component" value="Unassembled WGS sequence"/>
</dbReference>